<protein>
    <submittedName>
        <fullName evidence="1">3-hydroxy-5-phosphonooxypentane-2,4-dione thiolase</fullName>
        <ecNumber evidence="1">2.3.1.245</ecNumber>
    </submittedName>
</protein>
<dbReference type="Gene3D" id="3.20.20.70">
    <property type="entry name" value="Aldolase class I"/>
    <property type="match status" value="1"/>
</dbReference>
<dbReference type="PANTHER" id="PTHR47916">
    <property type="entry name" value="FRUCTOSE-BISPHOSPHATE ALDOLASE CLASS 1"/>
    <property type="match status" value="1"/>
</dbReference>
<keyword evidence="2" id="KW-1185">Reference proteome</keyword>
<reference evidence="1 2" key="1">
    <citation type="submission" date="2022-03" db="EMBL/GenBank/DDBJ databases">
        <title>Novel taxa within the pig intestine.</title>
        <authorList>
            <person name="Wylensek D."/>
            <person name="Bishof K."/>
            <person name="Afrizal A."/>
            <person name="Clavel T."/>
        </authorList>
    </citation>
    <scope>NUCLEOTIDE SEQUENCE [LARGE SCALE GENOMIC DNA]</scope>
    <source>
        <strain evidence="1 2">CLA-KB-P66</strain>
    </source>
</reference>
<dbReference type="EC" id="2.3.1.245" evidence="1"/>
<dbReference type="SUPFAM" id="SSF51569">
    <property type="entry name" value="Aldolase"/>
    <property type="match status" value="1"/>
</dbReference>
<keyword evidence="1" id="KW-0012">Acyltransferase</keyword>
<dbReference type="InterPro" id="IPR013785">
    <property type="entry name" value="Aldolase_TIM"/>
</dbReference>
<comment type="caution">
    <text evidence="1">The sequence shown here is derived from an EMBL/GenBank/DDBJ whole genome shotgun (WGS) entry which is preliminary data.</text>
</comment>
<dbReference type="Pfam" id="PF01791">
    <property type="entry name" value="DeoC"/>
    <property type="match status" value="1"/>
</dbReference>
<dbReference type="InterPro" id="IPR050456">
    <property type="entry name" value="DeoC/FbaB_aldolase"/>
</dbReference>
<name>A0ABU4WFR7_9BACT</name>
<dbReference type="Proteomes" id="UP001275932">
    <property type="component" value="Unassembled WGS sequence"/>
</dbReference>
<keyword evidence="1" id="KW-0808">Transferase</keyword>
<evidence type="ECO:0000313" key="2">
    <source>
        <dbReference type="Proteomes" id="UP001275932"/>
    </source>
</evidence>
<dbReference type="PIRSF" id="PIRSF038992">
    <property type="entry name" value="Aldolase_Ia"/>
    <property type="match status" value="1"/>
</dbReference>
<organism evidence="1 2">
    <name type="scientific">Intestinicryptomonas porci</name>
    <dbReference type="NCBI Taxonomy" id="2926320"/>
    <lineage>
        <taxon>Bacteria</taxon>
        <taxon>Pseudomonadati</taxon>
        <taxon>Verrucomicrobiota</taxon>
        <taxon>Opitutia</taxon>
        <taxon>Opitutales</taxon>
        <taxon>Intestinicryptomonaceae</taxon>
        <taxon>Intestinicryptomonas</taxon>
    </lineage>
</organism>
<proteinExistence type="predicted"/>
<accession>A0ABU4WFR7</accession>
<dbReference type="GO" id="GO:0016746">
    <property type="term" value="F:acyltransferase activity"/>
    <property type="evidence" value="ECO:0007669"/>
    <property type="project" value="UniProtKB-KW"/>
</dbReference>
<dbReference type="InterPro" id="IPR041720">
    <property type="entry name" value="FbaB-like"/>
</dbReference>
<dbReference type="InterPro" id="IPR002915">
    <property type="entry name" value="DeoC/FbaB/LacD_aldolase"/>
</dbReference>
<gene>
    <name evidence="1" type="primary">lsrF</name>
    <name evidence="1" type="ORF">MOX91_04295</name>
</gene>
<sequence>MADNEGNIEAKNFCADIETKSEGFFLKGLSHNDWGVKNRMSRIFNKKSGNTVMLAFDHGYIMGPTSGLERMDLTIVPLIEDADCIMCTRGTLRSIVPPDCTKPVALRWSSGSTILTELNNECLINIEDAIRLNASALAPMVAIGGTFEAKTIENLARTADMTARYGIPTLGVTAVGKELTRDARYLALACRVIAENGATFVKTYYCDEGFEKVVASCPVPIVIAGGKKLPEKDALELAYKAISSGAKGVDMGRNIFQSECPKAMIKAVRAVVHEKMNPEQAFELFSDLKSDIAKI</sequence>
<dbReference type="EMBL" id="JALBUT010000004">
    <property type="protein sequence ID" value="MDX8415399.1"/>
    <property type="molecule type" value="Genomic_DNA"/>
</dbReference>
<dbReference type="NCBIfam" id="NF006081">
    <property type="entry name" value="PRK08227.1"/>
    <property type="match status" value="1"/>
</dbReference>
<evidence type="ECO:0000313" key="1">
    <source>
        <dbReference type="EMBL" id="MDX8415399.1"/>
    </source>
</evidence>
<dbReference type="SMART" id="SM01133">
    <property type="entry name" value="DeoC"/>
    <property type="match status" value="1"/>
</dbReference>
<dbReference type="PANTHER" id="PTHR47916:SF1">
    <property type="entry name" value="3-HYDROXY-5-PHOSPHONOOXYPENTANE-2,4-DIONE THIOLASE"/>
    <property type="match status" value="1"/>
</dbReference>
<dbReference type="RefSeq" id="WP_370396847.1">
    <property type="nucleotide sequence ID" value="NZ_JALBUT010000004.1"/>
</dbReference>